<name>A0A418YDF8_9GAMM</name>
<dbReference type="AlphaFoldDB" id="A0A418YDF8"/>
<dbReference type="SUPFAM" id="SSF52540">
    <property type="entry name" value="P-loop containing nucleoside triphosphate hydrolases"/>
    <property type="match status" value="1"/>
</dbReference>
<dbReference type="InterPro" id="IPR039421">
    <property type="entry name" value="Type_1_exporter"/>
</dbReference>
<dbReference type="Gene3D" id="3.40.50.300">
    <property type="entry name" value="P-loop containing nucleotide triphosphate hydrolases"/>
    <property type="match status" value="1"/>
</dbReference>
<feature type="transmembrane region" description="Helical" evidence="7">
    <location>
        <begin position="161"/>
        <end position="178"/>
    </location>
</feature>
<keyword evidence="3" id="KW-0547">Nucleotide-binding</keyword>
<evidence type="ECO:0000256" key="2">
    <source>
        <dbReference type="ARBA" id="ARBA00022692"/>
    </source>
</evidence>
<comment type="caution">
    <text evidence="10">The sequence shown here is derived from an EMBL/GenBank/DDBJ whole genome shotgun (WGS) entry which is preliminary data.</text>
</comment>
<feature type="domain" description="ABC transmembrane type-1" evidence="9">
    <location>
        <begin position="25"/>
        <end position="319"/>
    </location>
</feature>
<evidence type="ECO:0000256" key="1">
    <source>
        <dbReference type="ARBA" id="ARBA00004651"/>
    </source>
</evidence>
<evidence type="ECO:0000313" key="11">
    <source>
        <dbReference type="Proteomes" id="UP000283255"/>
    </source>
</evidence>
<dbReference type="Pfam" id="PF00664">
    <property type="entry name" value="ABC_membrane"/>
    <property type="match status" value="1"/>
</dbReference>
<dbReference type="PROSITE" id="PS50893">
    <property type="entry name" value="ABC_TRANSPORTER_2"/>
    <property type="match status" value="1"/>
</dbReference>
<comment type="subcellular location">
    <subcellularLocation>
        <location evidence="1">Cell membrane</location>
        <topology evidence="1">Multi-pass membrane protein</topology>
    </subcellularLocation>
</comment>
<dbReference type="GO" id="GO:0005886">
    <property type="term" value="C:plasma membrane"/>
    <property type="evidence" value="ECO:0007669"/>
    <property type="project" value="UniProtKB-SubCell"/>
</dbReference>
<dbReference type="Pfam" id="PF00005">
    <property type="entry name" value="ABC_tran"/>
    <property type="match status" value="1"/>
</dbReference>
<keyword evidence="2 7" id="KW-0812">Transmembrane</keyword>
<dbReference type="SUPFAM" id="SSF90123">
    <property type="entry name" value="ABC transporter transmembrane region"/>
    <property type="match status" value="1"/>
</dbReference>
<organism evidence="10 11">
    <name type="scientific">Motilimonas pumila</name>
    <dbReference type="NCBI Taxonomy" id="2303987"/>
    <lineage>
        <taxon>Bacteria</taxon>
        <taxon>Pseudomonadati</taxon>
        <taxon>Pseudomonadota</taxon>
        <taxon>Gammaproteobacteria</taxon>
        <taxon>Alteromonadales</taxon>
        <taxon>Alteromonadales genera incertae sedis</taxon>
        <taxon>Motilimonas</taxon>
    </lineage>
</organism>
<dbReference type="CDD" id="cd07346">
    <property type="entry name" value="ABC_6TM_exporters"/>
    <property type="match status" value="1"/>
</dbReference>
<evidence type="ECO:0000256" key="3">
    <source>
        <dbReference type="ARBA" id="ARBA00022741"/>
    </source>
</evidence>
<dbReference type="GO" id="GO:0016887">
    <property type="term" value="F:ATP hydrolysis activity"/>
    <property type="evidence" value="ECO:0007669"/>
    <property type="project" value="InterPro"/>
</dbReference>
<evidence type="ECO:0000256" key="5">
    <source>
        <dbReference type="ARBA" id="ARBA00022989"/>
    </source>
</evidence>
<gene>
    <name evidence="10" type="ORF">D1Z90_12995</name>
</gene>
<evidence type="ECO:0000313" key="10">
    <source>
        <dbReference type="EMBL" id="RJG42573.1"/>
    </source>
</evidence>
<sequence length="596" mass="66377">MTQNSQPISWQSILTLAKRHKKQIVLANLIAILATLATVPVPLLMPLMVDEVLLNQPGKALEVLQSLLPEQWHQGAVYIVCILLLTIMLRATGVALTILQSRQFTIVAKHVTFAIRRRLVNQINLISIKEYETLGAGSLTSRYVTDVETLDKFIGETLSRFLIGILAIVGTAAILLWINWILGLFILCLNPVVIFFSTRLGSKVKHLKRNENSAFELFQQAIVETLEGIYEIRAANKERHYIQRIIDRASHLKDTSIQFSWKSEAAGRASFLIFLIGFEVFRATAMIMVLFTDLSVGEIFAVFGYLWFMMGPVQELLNMQYSYFAASAALKRINSVLELEQEPKTQQGLNPFSQQENVSVDIKDLHFSYNEEVEVIRGISLSIKPGEKVAFVGASGGGKSTLMHLLLGLYPAASGSIKFNGISTAESGFDTVREHTATVLQSPNLFNDNIRNNITLGQDIDDALIWQALEVAQLRTFVEELELGLDTEVGQRGVRLSGGQRQRLAIARMVLSDPKLVIMDEATSALDTKTEANLHQALNDFLQHRTTIIVAHRLSSVKQADRIFVFEDGKISQTGQHDSLVSTPGLYQSLYGGHQN</sequence>
<dbReference type="InterPro" id="IPR011527">
    <property type="entry name" value="ABC1_TM_dom"/>
</dbReference>
<proteinExistence type="predicted"/>
<dbReference type="InterPro" id="IPR017871">
    <property type="entry name" value="ABC_transporter-like_CS"/>
</dbReference>
<keyword evidence="11" id="KW-1185">Reference proteome</keyword>
<evidence type="ECO:0000259" key="8">
    <source>
        <dbReference type="PROSITE" id="PS50893"/>
    </source>
</evidence>
<keyword evidence="5 7" id="KW-1133">Transmembrane helix</keyword>
<dbReference type="FunFam" id="3.40.50.300:FF:001492">
    <property type="entry name" value="ABC transporter ATP-binding protein/permease"/>
    <property type="match status" value="1"/>
</dbReference>
<dbReference type="Gene3D" id="1.20.1560.10">
    <property type="entry name" value="ABC transporter type 1, transmembrane domain"/>
    <property type="match status" value="1"/>
</dbReference>
<dbReference type="EMBL" id="QZCH01000016">
    <property type="protein sequence ID" value="RJG42573.1"/>
    <property type="molecule type" value="Genomic_DNA"/>
</dbReference>
<feature type="domain" description="ABC transporter" evidence="8">
    <location>
        <begin position="360"/>
        <end position="593"/>
    </location>
</feature>
<dbReference type="InterPro" id="IPR003593">
    <property type="entry name" value="AAA+_ATPase"/>
</dbReference>
<keyword evidence="6 7" id="KW-0472">Membrane</keyword>
<dbReference type="InterPro" id="IPR003439">
    <property type="entry name" value="ABC_transporter-like_ATP-bd"/>
</dbReference>
<accession>A0A418YDF8</accession>
<dbReference type="PANTHER" id="PTHR24221">
    <property type="entry name" value="ATP-BINDING CASSETTE SUB-FAMILY B"/>
    <property type="match status" value="1"/>
</dbReference>
<evidence type="ECO:0000256" key="4">
    <source>
        <dbReference type="ARBA" id="ARBA00022840"/>
    </source>
</evidence>
<feature type="transmembrane region" description="Helical" evidence="7">
    <location>
        <begin position="184"/>
        <end position="202"/>
    </location>
</feature>
<feature type="transmembrane region" description="Helical" evidence="7">
    <location>
        <begin position="76"/>
        <end position="99"/>
    </location>
</feature>
<feature type="transmembrane region" description="Helical" evidence="7">
    <location>
        <begin position="297"/>
        <end position="317"/>
    </location>
</feature>
<dbReference type="InterPro" id="IPR036640">
    <property type="entry name" value="ABC1_TM_sf"/>
</dbReference>
<dbReference type="PANTHER" id="PTHR24221:SF233">
    <property type="entry name" value="ATP-BINDING_PERMEASE FUSION ABC TRANSPORTER-RELATED"/>
    <property type="match status" value="1"/>
</dbReference>
<evidence type="ECO:0000256" key="6">
    <source>
        <dbReference type="ARBA" id="ARBA00023136"/>
    </source>
</evidence>
<dbReference type="GO" id="GO:0034040">
    <property type="term" value="F:ATPase-coupled lipid transmembrane transporter activity"/>
    <property type="evidence" value="ECO:0007669"/>
    <property type="project" value="TreeGrafter"/>
</dbReference>
<dbReference type="SMART" id="SM00382">
    <property type="entry name" value="AAA"/>
    <property type="match status" value="1"/>
</dbReference>
<dbReference type="RefSeq" id="WP_119911199.1">
    <property type="nucleotide sequence ID" value="NZ_QZCH01000016.1"/>
</dbReference>
<dbReference type="GO" id="GO:0005524">
    <property type="term" value="F:ATP binding"/>
    <property type="evidence" value="ECO:0007669"/>
    <property type="project" value="UniProtKB-KW"/>
</dbReference>
<evidence type="ECO:0000256" key="7">
    <source>
        <dbReference type="SAM" id="Phobius"/>
    </source>
</evidence>
<reference evidence="10 11" key="1">
    <citation type="submission" date="2018-09" db="EMBL/GenBank/DDBJ databases">
        <authorList>
            <person name="Wang F."/>
        </authorList>
    </citation>
    <scope>NUCLEOTIDE SEQUENCE [LARGE SCALE GENOMIC DNA]</scope>
    <source>
        <strain evidence="10 11">PLHSC7-2</strain>
    </source>
</reference>
<evidence type="ECO:0000259" key="9">
    <source>
        <dbReference type="PROSITE" id="PS50929"/>
    </source>
</evidence>
<dbReference type="InterPro" id="IPR027417">
    <property type="entry name" value="P-loop_NTPase"/>
</dbReference>
<dbReference type="Proteomes" id="UP000283255">
    <property type="component" value="Unassembled WGS sequence"/>
</dbReference>
<dbReference type="OrthoDB" id="9806127at2"/>
<protein>
    <submittedName>
        <fullName evidence="10">ABC transporter ATP-binding protein</fullName>
    </submittedName>
</protein>
<dbReference type="GO" id="GO:0140359">
    <property type="term" value="F:ABC-type transporter activity"/>
    <property type="evidence" value="ECO:0007669"/>
    <property type="project" value="InterPro"/>
</dbReference>
<feature type="transmembrane region" description="Helical" evidence="7">
    <location>
        <begin position="24"/>
        <end position="45"/>
    </location>
</feature>
<dbReference type="PROSITE" id="PS50929">
    <property type="entry name" value="ABC_TM1F"/>
    <property type="match status" value="1"/>
</dbReference>
<reference evidence="10 11" key="2">
    <citation type="submission" date="2019-01" db="EMBL/GenBank/DDBJ databases">
        <title>Motilimonas pumilus sp. nov., isolated from the gut of sea cucumber (Apostichopus japonicus).</title>
        <authorList>
            <person name="Wang F.-Q."/>
            <person name="Ren L.-H."/>
            <person name="Lin Y.-W."/>
            <person name="Sun G.-H."/>
            <person name="Du Z.-J."/>
            <person name="Zhao J.-X."/>
            <person name="Liu X.-J."/>
            <person name="Liu L.-J."/>
        </authorList>
    </citation>
    <scope>NUCLEOTIDE SEQUENCE [LARGE SCALE GENOMIC DNA]</scope>
    <source>
        <strain evidence="10 11">PLHSC7-2</strain>
    </source>
</reference>
<dbReference type="PROSITE" id="PS00211">
    <property type="entry name" value="ABC_TRANSPORTER_1"/>
    <property type="match status" value="1"/>
</dbReference>
<keyword evidence="4 10" id="KW-0067">ATP-binding</keyword>